<reference evidence="1 2" key="1">
    <citation type="journal article" date="2023" name="Plant Biotechnol. J.">
        <title>Chromosome-level wild Hevea brasiliensis genome provides new tools for genomic-assisted breeding and valuable loci to elevate rubber yield.</title>
        <authorList>
            <person name="Cheng H."/>
            <person name="Song X."/>
            <person name="Hu Y."/>
            <person name="Wu T."/>
            <person name="Yang Q."/>
            <person name="An Z."/>
            <person name="Feng S."/>
            <person name="Deng Z."/>
            <person name="Wu W."/>
            <person name="Zeng X."/>
            <person name="Tu M."/>
            <person name="Wang X."/>
            <person name="Huang H."/>
        </authorList>
    </citation>
    <scope>NUCLEOTIDE SEQUENCE [LARGE SCALE GENOMIC DNA]</scope>
    <source>
        <strain evidence="1">MT/VB/25A 57/8</strain>
    </source>
</reference>
<proteinExistence type="predicted"/>
<name>A0ABQ9KEP8_HEVBR</name>
<evidence type="ECO:0000313" key="2">
    <source>
        <dbReference type="Proteomes" id="UP001174677"/>
    </source>
</evidence>
<organism evidence="1 2">
    <name type="scientific">Hevea brasiliensis</name>
    <name type="common">Para rubber tree</name>
    <name type="synonym">Siphonia brasiliensis</name>
    <dbReference type="NCBI Taxonomy" id="3981"/>
    <lineage>
        <taxon>Eukaryota</taxon>
        <taxon>Viridiplantae</taxon>
        <taxon>Streptophyta</taxon>
        <taxon>Embryophyta</taxon>
        <taxon>Tracheophyta</taxon>
        <taxon>Spermatophyta</taxon>
        <taxon>Magnoliopsida</taxon>
        <taxon>eudicotyledons</taxon>
        <taxon>Gunneridae</taxon>
        <taxon>Pentapetalae</taxon>
        <taxon>rosids</taxon>
        <taxon>fabids</taxon>
        <taxon>Malpighiales</taxon>
        <taxon>Euphorbiaceae</taxon>
        <taxon>Crotonoideae</taxon>
        <taxon>Micrandreae</taxon>
        <taxon>Hevea</taxon>
    </lineage>
</organism>
<dbReference type="Proteomes" id="UP001174677">
    <property type="component" value="Unassembled WGS sequence"/>
</dbReference>
<dbReference type="EMBL" id="JARPOI010000019">
    <property type="protein sequence ID" value="KAJ9132765.1"/>
    <property type="molecule type" value="Genomic_DNA"/>
</dbReference>
<gene>
    <name evidence="1" type="ORF">P3X46_033602</name>
</gene>
<comment type="caution">
    <text evidence="1">The sequence shown here is derived from an EMBL/GenBank/DDBJ whole genome shotgun (WGS) entry which is preliminary data.</text>
</comment>
<sequence>MGSVNAIFAFPDEGYCQVEWERAFNEKFGLWKSIALYGGYYNPSASMSSKILDPILRLLHRFLSYTALGKGHSNSVIGLNDLFLLWCMNNRKKVNGVFFCFAHILSNLFLK</sequence>
<keyword evidence="2" id="KW-1185">Reference proteome</keyword>
<accession>A0ABQ9KEP8</accession>
<protein>
    <submittedName>
        <fullName evidence="1">Uncharacterized protein</fullName>
    </submittedName>
</protein>
<evidence type="ECO:0000313" key="1">
    <source>
        <dbReference type="EMBL" id="KAJ9132765.1"/>
    </source>
</evidence>